<evidence type="ECO:0000259" key="5">
    <source>
        <dbReference type="Pfam" id="PF01523"/>
    </source>
</evidence>
<evidence type="ECO:0000313" key="8">
    <source>
        <dbReference type="EMBL" id="KUK36146.1"/>
    </source>
</evidence>
<evidence type="ECO:0000256" key="2">
    <source>
        <dbReference type="ARBA" id="ARBA00022670"/>
    </source>
</evidence>
<evidence type="ECO:0000256" key="1">
    <source>
        <dbReference type="ARBA" id="ARBA00005836"/>
    </source>
</evidence>
<evidence type="ECO:0000313" key="9">
    <source>
        <dbReference type="Proteomes" id="UP000053326"/>
    </source>
</evidence>
<evidence type="ECO:0000256" key="4">
    <source>
        <dbReference type="ARBA" id="ARBA00023049"/>
    </source>
</evidence>
<comment type="caution">
    <text evidence="8">The sequence shown here is derived from an EMBL/GenBank/DDBJ whole genome shotgun (WGS) entry which is preliminary data.</text>
</comment>
<dbReference type="InterPro" id="IPR051463">
    <property type="entry name" value="Peptidase_U62_metallo"/>
</dbReference>
<gene>
    <name evidence="8" type="ORF">XD66_1149</name>
</gene>
<dbReference type="SUPFAM" id="SSF111283">
    <property type="entry name" value="Putative modulator of DNA gyrase, PmbA/TldD"/>
    <property type="match status" value="1"/>
</dbReference>
<dbReference type="InterPro" id="IPR045570">
    <property type="entry name" value="Metalloprtase-TldD/E_cen_dom"/>
</dbReference>
<dbReference type="AlphaFoldDB" id="A0A117LAZ7"/>
<comment type="similarity">
    <text evidence="1">Belongs to the peptidase U62 family.</text>
</comment>
<dbReference type="PATRIC" id="fig|85874.4.peg.568"/>
<dbReference type="GO" id="GO:0008237">
    <property type="term" value="F:metallopeptidase activity"/>
    <property type="evidence" value="ECO:0007669"/>
    <property type="project" value="UniProtKB-KW"/>
</dbReference>
<sequence length="466" mass="50369">MIAKKDLEEVLQAALGGGDFAEIFLERRTQTRVSCEDRKIERVISGREEGAGIRIVKGDSTAYGYTTDLSKEGLLKLAELVARGRRSSTPALMLPDKEKAPTSSTIKERPDRVGIERKVALVREAEEAARSVDEKLVRQVTVGYADVLQQVTIANSEGVFVEDERVRCRLVVNVVASDGQVIQTGYESAGGTRGLELFEEGKPAALGRRAAERALLMLKARRAPAGRMPVVISGEAGGTMIHEACGHGLEADLVQKNLSVYAGKKGEQVASELVTVIDDGTLPGKYGAFRFDDEGNPSQRTVLIEKGILRGYMYDRMTAARDGAEPTGNGRRESFRHRPIPRMSTTYLAPGKDSPEEIIRDTKNGLFVRKMGGGQVNTTTGDFVFEVLEGYLIEDGKVTVPVRGATLTGNGPEVLRIIDRVGNDLGFSLGTCGKDGQGVPVSDAQPTIRIPELVVGGILEEEGDLR</sequence>
<feature type="domain" description="Metalloprotease TldD/E C-terminal" evidence="6">
    <location>
        <begin position="226"/>
        <end position="457"/>
    </location>
</feature>
<keyword evidence="2" id="KW-0645">Protease</keyword>
<name>A0A117LAZ7_9THEO</name>
<dbReference type="GO" id="GO:0005829">
    <property type="term" value="C:cytosol"/>
    <property type="evidence" value="ECO:0007669"/>
    <property type="project" value="TreeGrafter"/>
</dbReference>
<reference evidence="9" key="1">
    <citation type="journal article" date="2015" name="MBio">
        <title>Genome-Resolved Metagenomic Analysis Reveals Roles for Candidate Phyla and Other Microbial Community Members in Biogeochemical Transformations in Oil Reservoirs.</title>
        <authorList>
            <person name="Hu P."/>
            <person name="Tom L."/>
            <person name="Singh A."/>
            <person name="Thomas B.C."/>
            <person name="Baker B.J."/>
            <person name="Piceno Y.M."/>
            <person name="Andersen G.L."/>
            <person name="Banfield J.F."/>
        </authorList>
    </citation>
    <scope>NUCLEOTIDE SEQUENCE [LARGE SCALE GENOMIC DNA]</scope>
</reference>
<feature type="domain" description="Metalloprotease TldD/E central" evidence="7">
    <location>
        <begin position="109"/>
        <end position="218"/>
    </location>
</feature>
<organism evidence="8 9">
    <name type="scientific">Thermacetogenium phaeum</name>
    <dbReference type="NCBI Taxonomy" id="85874"/>
    <lineage>
        <taxon>Bacteria</taxon>
        <taxon>Bacillati</taxon>
        <taxon>Bacillota</taxon>
        <taxon>Clostridia</taxon>
        <taxon>Thermoanaerobacterales</taxon>
        <taxon>Thermoanaerobacteraceae</taxon>
        <taxon>Thermacetogenium</taxon>
    </lineage>
</organism>
<dbReference type="Pfam" id="PF01523">
    <property type="entry name" value="PmbA_TldD_1st"/>
    <property type="match status" value="1"/>
</dbReference>
<dbReference type="PANTHER" id="PTHR30624">
    <property type="entry name" value="UNCHARACTERIZED PROTEIN TLDD AND PMBA"/>
    <property type="match status" value="1"/>
</dbReference>
<dbReference type="PANTHER" id="PTHR30624:SF4">
    <property type="entry name" value="METALLOPROTEASE TLDD"/>
    <property type="match status" value="1"/>
</dbReference>
<dbReference type="InterPro" id="IPR045569">
    <property type="entry name" value="Metalloprtase-TldD/E_C"/>
</dbReference>
<evidence type="ECO:0000259" key="6">
    <source>
        <dbReference type="Pfam" id="PF19289"/>
    </source>
</evidence>
<evidence type="ECO:0000259" key="7">
    <source>
        <dbReference type="Pfam" id="PF19290"/>
    </source>
</evidence>
<dbReference type="InterPro" id="IPR036059">
    <property type="entry name" value="TldD/PmbA_sf"/>
</dbReference>
<dbReference type="PIRSF" id="PIRSF004919">
    <property type="entry name" value="TldD"/>
    <property type="match status" value="1"/>
</dbReference>
<feature type="domain" description="Metalloprotease TldD/E N-terminal" evidence="5">
    <location>
        <begin position="21"/>
        <end position="80"/>
    </location>
</feature>
<evidence type="ECO:0000256" key="3">
    <source>
        <dbReference type="ARBA" id="ARBA00022801"/>
    </source>
</evidence>
<dbReference type="EMBL" id="LGFO01000155">
    <property type="protein sequence ID" value="KUK36146.1"/>
    <property type="molecule type" value="Genomic_DNA"/>
</dbReference>
<keyword evidence="3" id="KW-0378">Hydrolase</keyword>
<dbReference type="InterPro" id="IPR035068">
    <property type="entry name" value="TldD/PmbA_N"/>
</dbReference>
<dbReference type="Gene3D" id="3.30.2290.10">
    <property type="entry name" value="PmbA/TldD superfamily"/>
    <property type="match status" value="1"/>
</dbReference>
<keyword evidence="4" id="KW-0482">Metalloprotease</keyword>
<accession>A0A117LAZ7</accession>
<dbReference type="GO" id="GO:0006508">
    <property type="term" value="P:proteolysis"/>
    <property type="evidence" value="ECO:0007669"/>
    <property type="project" value="UniProtKB-KW"/>
</dbReference>
<dbReference type="OMA" id="PVQRMAN"/>
<proteinExistence type="inferred from homology"/>
<dbReference type="Pfam" id="PF19290">
    <property type="entry name" value="PmbA_TldD_2nd"/>
    <property type="match status" value="1"/>
</dbReference>
<dbReference type="InterPro" id="IPR025502">
    <property type="entry name" value="TldD"/>
</dbReference>
<dbReference type="InterPro" id="IPR002510">
    <property type="entry name" value="Metalloprtase-TldD/E_N"/>
</dbReference>
<dbReference type="FunFam" id="3.30.2290.10:FF:000003">
    <property type="entry name" value="Zinc-dependent protease, TldD/PmbA family"/>
    <property type="match status" value="1"/>
</dbReference>
<protein>
    <submittedName>
        <fullName evidence="8">PmbA/TldD protein</fullName>
    </submittedName>
</protein>
<dbReference type="Pfam" id="PF19289">
    <property type="entry name" value="PmbA_TldD_3rd"/>
    <property type="match status" value="1"/>
</dbReference>
<dbReference type="Proteomes" id="UP000053326">
    <property type="component" value="Unassembled WGS sequence"/>
</dbReference>